<evidence type="ECO:0000256" key="1">
    <source>
        <dbReference type="ARBA" id="ARBA00023015"/>
    </source>
</evidence>
<evidence type="ECO:0000256" key="2">
    <source>
        <dbReference type="ARBA" id="ARBA00023125"/>
    </source>
</evidence>
<dbReference type="InterPro" id="IPR036390">
    <property type="entry name" value="WH_DNA-bd_sf"/>
</dbReference>
<evidence type="ECO:0000256" key="3">
    <source>
        <dbReference type="ARBA" id="ARBA00023163"/>
    </source>
</evidence>
<comment type="caution">
    <text evidence="5">The sequence shown here is derived from an EMBL/GenBank/DDBJ whole genome shotgun (WGS) entry which is preliminary data.</text>
</comment>
<dbReference type="Gene3D" id="3.30.70.920">
    <property type="match status" value="1"/>
</dbReference>
<organism evidence="5 6">
    <name type="scientific">Mobilicoccus caccae</name>
    <dbReference type="NCBI Taxonomy" id="1859295"/>
    <lineage>
        <taxon>Bacteria</taxon>
        <taxon>Bacillati</taxon>
        <taxon>Actinomycetota</taxon>
        <taxon>Actinomycetes</taxon>
        <taxon>Micrococcales</taxon>
        <taxon>Dermatophilaceae</taxon>
        <taxon>Mobilicoccus</taxon>
    </lineage>
</organism>
<dbReference type="EMBL" id="BSUO01000001">
    <property type="protein sequence ID" value="GMA38071.1"/>
    <property type="molecule type" value="Genomic_DNA"/>
</dbReference>
<dbReference type="SUPFAM" id="SSF54909">
    <property type="entry name" value="Dimeric alpha+beta barrel"/>
    <property type="match status" value="1"/>
</dbReference>
<dbReference type="PANTHER" id="PTHR30154">
    <property type="entry name" value="LEUCINE-RESPONSIVE REGULATORY PROTEIN"/>
    <property type="match status" value="1"/>
</dbReference>
<dbReference type="PRINTS" id="PR00033">
    <property type="entry name" value="HTHASNC"/>
</dbReference>
<dbReference type="SUPFAM" id="SSF46785">
    <property type="entry name" value="Winged helix' DNA-binding domain"/>
    <property type="match status" value="1"/>
</dbReference>
<dbReference type="Gene3D" id="1.10.10.10">
    <property type="entry name" value="Winged helix-like DNA-binding domain superfamily/Winged helix DNA-binding domain"/>
    <property type="match status" value="1"/>
</dbReference>
<keyword evidence="6" id="KW-1185">Reference proteome</keyword>
<dbReference type="Pfam" id="PF01037">
    <property type="entry name" value="AsnC_trans_reg"/>
    <property type="match status" value="1"/>
</dbReference>
<evidence type="ECO:0000313" key="6">
    <source>
        <dbReference type="Proteomes" id="UP001157126"/>
    </source>
</evidence>
<feature type="domain" description="HTH asnC-type" evidence="4">
    <location>
        <begin position="4"/>
        <end position="78"/>
    </location>
</feature>
<keyword evidence="1" id="KW-0805">Transcription regulation</keyword>
<name>A0ABQ6ILT9_9MICO</name>
<dbReference type="PANTHER" id="PTHR30154:SF34">
    <property type="entry name" value="TRANSCRIPTIONAL REGULATOR AZLB"/>
    <property type="match status" value="1"/>
</dbReference>
<dbReference type="RefSeq" id="WP_284302173.1">
    <property type="nucleotide sequence ID" value="NZ_BSUO01000001.1"/>
</dbReference>
<dbReference type="InterPro" id="IPR036388">
    <property type="entry name" value="WH-like_DNA-bd_sf"/>
</dbReference>
<sequence>MRALDDLDRRLIFELRGDGRATVSALAAALQVSRGTVQARLERLLRDRVIRRFTIEVGPGAEEDIVRAITSIQLSGSNARPVTRRLTSMSQVRALHTTNGNWDLVAEISATSLVALDATLSEIRSLAGVANTETSILLTSL</sequence>
<dbReference type="Proteomes" id="UP001157126">
    <property type="component" value="Unassembled WGS sequence"/>
</dbReference>
<dbReference type="SMART" id="SM00344">
    <property type="entry name" value="HTH_ASNC"/>
    <property type="match status" value="1"/>
</dbReference>
<dbReference type="InterPro" id="IPR019888">
    <property type="entry name" value="Tscrpt_reg_AsnC-like"/>
</dbReference>
<keyword evidence="3" id="KW-0804">Transcription</keyword>
<accession>A0ABQ6ILT9</accession>
<dbReference type="PROSITE" id="PS50956">
    <property type="entry name" value="HTH_ASNC_2"/>
    <property type="match status" value="1"/>
</dbReference>
<keyword evidence="2" id="KW-0238">DNA-binding</keyword>
<protein>
    <submittedName>
        <fullName evidence="5">AsnC family transcriptional regulator</fullName>
    </submittedName>
</protein>
<proteinExistence type="predicted"/>
<dbReference type="InterPro" id="IPR019887">
    <property type="entry name" value="Tscrpt_reg_AsnC/Lrp_C"/>
</dbReference>
<reference evidence="6" key="1">
    <citation type="journal article" date="2019" name="Int. J. Syst. Evol. Microbiol.">
        <title>The Global Catalogue of Microorganisms (GCM) 10K type strain sequencing project: providing services to taxonomists for standard genome sequencing and annotation.</title>
        <authorList>
            <consortium name="The Broad Institute Genomics Platform"/>
            <consortium name="The Broad Institute Genome Sequencing Center for Infectious Disease"/>
            <person name="Wu L."/>
            <person name="Ma J."/>
        </authorList>
    </citation>
    <scope>NUCLEOTIDE SEQUENCE [LARGE SCALE GENOMIC DNA]</scope>
    <source>
        <strain evidence="6">NBRC 113072</strain>
    </source>
</reference>
<dbReference type="Pfam" id="PF13404">
    <property type="entry name" value="HTH_AsnC-type"/>
    <property type="match status" value="1"/>
</dbReference>
<evidence type="ECO:0000313" key="5">
    <source>
        <dbReference type="EMBL" id="GMA38071.1"/>
    </source>
</evidence>
<evidence type="ECO:0000259" key="4">
    <source>
        <dbReference type="PROSITE" id="PS50956"/>
    </source>
</evidence>
<dbReference type="InterPro" id="IPR011008">
    <property type="entry name" value="Dimeric_a/b-barrel"/>
</dbReference>
<dbReference type="InterPro" id="IPR000485">
    <property type="entry name" value="AsnC-type_HTH_dom"/>
</dbReference>
<gene>
    <name evidence="5" type="ORF">GCM10025883_01160</name>
</gene>